<gene>
    <name evidence="12" type="ORF">DKP76_07705</name>
</gene>
<dbReference type="Pfam" id="PF00270">
    <property type="entry name" value="DEAD"/>
    <property type="match status" value="1"/>
</dbReference>
<keyword evidence="5" id="KW-0547">Nucleotide-binding</keyword>
<dbReference type="OrthoDB" id="9810236at2"/>
<dbReference type="InterPro" id="IPR038257">
    <property type="entry name" value="CRISPR-assoc_Cas3_HD_sf"/>
</dbReference>
<dbReference type="GO" id="GO:0004519">
    <property type="term" value="F:endonuclease activity"/>
    <property type="evidence" value="ECO:0007669"/>
    <property type="project" value="UniProtKB-KW"/>
</dbReference>
<dbReference type="SMART" id="SM00487">
    <property type="entry name" value="DEXDc"/>
    <property type="match status" value="1"/>
</dbReference>
<dbReference type="InterPro" id="IPR006675">
    <property type="entry name" value="HDIG_dom"/>
</dbReference>
<dbReference type="Pfam" id="PF01966">
    <property type="entry name" value="HD"/>
    <property type="match status" value="1"/>
</dbReference>
<feature type="domain" description="HD Cas3-type" evidence="11">
    <location>
        <begin position="12"/>
        <end position="182"/>
    </location>
</feature>
<dbReference type="SUPFAM" id="SSF52540">
    <property type="entry name" value="P-loop containing nucleoside triphosphate hydrolases"/>
    <property type="match status" value="1"/>
</dbReference>
<dbReference type="GO" id="GO:0016787">
    <property type="term" value="F:hydrolase activity"/>
    <property type="evidence" value="ECO:0007669"/>
    <property type="project" value="UniProtKB-KW"/>
</dbReference>
<dbReference type="GO" id="GO:0005524">
    <property type="term" value="F:ATP binding"/>
    <property type="evidence" value="ECO:0007669"/>
    <property type="project" value="UniProtKB-KW"/>
</dbReference>
<dbReference type="GO" id="GO:0003676">
    <property type="term" value="F:nucleic acid binding"/>
    <property type="evidence" value="ECO:0007669"/>
    <property type="project" value="InterPro"/>
</dbReference>
<dbReference type="GO" id="GO:0051607">
    <property type="term" value="P:defense response to virus"/>
    <property type="evidence" value="ECO:0007669"/>
    <property type="project" value="UniProtKB-KW"/>
</dbReference>
<evidence type="ECO:0000256" key="3">
    <source>
        <dbReference type="ARBA" id="ARBA00022722"/>
    </source>
</evidence>
<comment type="similarity">
    <text evidence="1">In the N-terminal section; belongs to the CRISPR-associated nuclease Cas3-HD family.</text>
</comment>
<dbReference type="InterPro" id="IPR054712">
    <property type="entry name" value="Cas3-like_dom"/>
</dbReference>
<keyword evidence="6" id="KW-0378">Hydrolase</keyword>
<dbReference type="AlphaFoldDB" id="A0A316JBU7"/>
<evidence type="ECO:0000256" key="8">
    <source>
        <dbReference type="ARBA" id="ARBA00022840"/>
    </source>
</evidence>
<evidence type="ECO:0000256" key="9">
    <source>
        <dbReference type="ARBA" id="ARBA00023118"/>
    </source>
</evidence>
<evidence type="ECO:0000313" key="12">
    <source>
        <dbReference type="EMBL" id="PWL18924.1"/>
    </source>
</evidence>
<dbReference type="Pfam" id="PF22590">
    <property type="entry name" value="Cas3-like_C_2"/>
    <property type="match status" value="1"/>
</dbReference>
<dbReference type="GO" id="GO:0004386">
    <property type="term" value="F:helicase activity"/>
    <property type="evidence" value="ECO:0007669"/>
    <property type="project" value="UniProtKB-KW"/>
</dbReference>
<dbReference type="InterPro" id="IPR006483">
    <property type="entry name" value="CRISPR-assoc_Cas3_HD"/>
</dbReference>
<keyword evidence="9" id="KW-0051">Antiviral defense</keyword>
<keyword evidence="3" id="KW-0540">Nuclease</keyword>
<keyword evidence="7" id="KW-0347">Helicase</keyword>
<reference evidence="12 13" key="1">
    <citation type="submission" date="2018-05" db="EMBL/GenBank/DDBJ databases">
        <title>Comparative genomic sequence analysis between strain HN4 and CCM 8460T (Falsochrobactrum ovis) will provide more evidence to prove that HN4 is a new species of Falsochrobactrum.</title>
        <authorList>
            <person name="Lyu W."/>
            <person name="Sun L."/>
            <person name="Yao L."/>
        </authorList>
    </citation>
    <scope>NUCLEOTIDE SEQUENCE [LARGE SCALE GENOMIC DNA]</scope>
    <source>
        <strain evidence="12 13">HN4</strain>
    </source>
</reference>
<dbReference type="NCBIfam" id="TIGR00277">
    <property type="entry name" value="HDIG"/>
    <property type="match status" value="1"/>
</dbReference>
<evidence type="ECO:0000256" key="2">
    <source>
        <dbReference type="ARBA" id="ARBA00009046"/>
    </source>
</evidence>
<evidence type="ECO:0000256" key="6">
    <source>
        <dbReference type="ARBA" id="ARBA00022801"/>
    </source>
</evidence>
<dbReference type="NCBIfam" id="TIGR01587">
    <property type="entry name" value="cas3_core"/>
    <property type="match status" value="1"/>
</dbReference>
<dbReference type="InterPro" id="IPR014001">
    <property type="entry name" value="Helicase_ATP-bd"/>
</dbReference>
<evidence type="ECO:0000256" key="5">
    <source>
        <dbReference type="ARBA" id="ARBA00022741"/>
    </source>
</evidence>
<keyword evidence="8" id="KW-0067">ATP-binding</keyword>
<evidence type="ECO:0000313" key="13">
    <source>
        <dbReference type="Proteomes" id="UP000245865"/>
    </source>
</evidence>
<dbReference type="CDD" id="cd09641">
    <property type="entry name" value="Cas3''_I"/>
    <property type="match status" value="1"/>
</dbReference>
<name>A0A316JBU7_9HYPH</name>
<evidence type="ECO:0000256" key="4">
    <source>
        <dbReference type="ARBA" id="ARBA00022723"/>
    </source>
</evidence>
<sequence>MRYFAHSVELSDKNDWQTLRDHLLAVAELAAKMAAPLGLEKAALLAGLFHDLGKYTAAFQRRLDGSGPSVDHSTAGAHLMLSDFVSGQDNKAIAELIAYCIAGHHAGLPDRHTDNVSCLNLRLKRQLEPLDDIWKQELFADTKGLMPAFAANIGKPDKKRAPFQLSIMTRMLFSCLVDADYKDTEHFYQALEGLKPDRDWPLLQDCLPNFLAQFDAYMAAKSRSDTELNRLRGHILDHVRSNATQAPGLFTLTVPTGGGKTLASLGFALDHAKAHGHSRIIYAIPFTSIIDQTAAIFRDILGSENVLEHHSAIDEEKTGSKAREGKSKLQLAMEDWSAPAVVTTNVQLFESLFAAKTSRARKLHNIANSVIILDEAQTLPRGLLMPCLRMLDELALNYGCSIVLCTATQPAFDQRKLANGLPLEGRELAPDPQALSSALRRTTIVQAGEMNNDALVAALRDTEQALVIVNSRKHALELWRQTNAEGLSGLVHLTTRQYAAHRQKILADVRERLKAGKPCRVIATSLIEAGVDVDFPKAWRAEAGLEQIIQAAGRVNREGRRPVEESIVTVFSAPDYPPPAEIKGLIGDLGRMRKNHIDLQSLEAIEDYFGEVYWRVGADGRDHKKILDDFRLGPAGTDFAFRTVADKFRMIESGMEPVIIQTDPVAKNAVGKLKAQEASSGRIARELQTYIVQVPPKARDLLIDNGHVAFVYPDLRGDQFAVLQNSSLYKPDVGLLWEDADYLAIENSLI</sequence>
<dbReference type="InterPro" id="IPR006474">
    <property type="entry name" value="Helicase_Cas3_CRISPR-ass_core"/>
</dbReference>
<dbReference type="InterPro" id="IPR006674">
    <property type="entry name" value="HD_domain"/>
</dbReference>
<evidence type="ECO:0000259" key="11">
    <source>
        <dbReference type="PROSITE" id="PS51643"/>
    </source>
</evidence>
<dbReference type="EMBL" id="QGDB01000002">
    <property type="protein sequence ID" value="PWL18924.1"/>
    <property type="molecule type" value="Genomic_DNA"/>
</dbReference>
<accession>A0A316JBU7</accession>
<dbReference type="SUPFAM" id="SSF109604">
    <property type="entry name" value="HD-domain/PDEase-like"/>
    <property type="match status" value="1"/>
</dbReference>
<proteinExistence type="inferred from homology"/>
<dbReference type="InterPro" id="IPR027417">
    <property type="entry name" value="P-loop_NTPase"/>
</dbReference>
<organism evidence="12 13">
    <name type="scientific">Falsochrobactrum shanghaiense</name>
    <dbReference type="NCBI Taxonomy" id="2201899"/>
    <lineage>
        <taxon>Bacteria</taxon>
        <taxon>Pseudomonadati</taxon>
        <taxon>Pseudomonadota</taxon>
        <taxon>Alphaproteobacteria</taxon>
        <taxon>Hyphomicrobiales</taxon>
        <taxon>Brucellaceae</taxon>
        <taxon>Falsochrobactrum</taxon>
    </lineage>
</organism>
<keyword evidence="4" id="KW-0479">Metal-binding</keyword>
<comment type="caution">
    <text evidence="12">The sequence shown here is derived from an EMBL/GenBank/DDBJ whole genome shotgun (WGS) entry which is preliminary data.</text>
</comment>
<dbReference type="CDD" id="cd17930">
    <property type="entry name" value="DEXHc_cas3"/>
    <property type="match status" value="1"/>
</dbReference>
<dbReference type="Proteomes" id="UP000245865">
    <property type="component" value="Unassembled WGS sequence"/>
</dbReference>
<dbReference type="RefSeq" id="WP_109705817.1">
    <property type="nucleotide sequence ID" value="NZ_QGDB01000002.1"/>
</dbReference>
<evidence type="ECO:0000256" key="1">
    <source>
        <dbReference type="ARBA" id="ARBA00006847"/>
    </source>
</evidence>
<dbReference type="Gene3D" id="1.10.3210.30">
    <property type="match status" value="1"/>
</dbReference>
<keyword evidence="13" id="KW-1185">Reference proteome</keyword>
<dbReference type="NCBIfam" id="TIGR01596">
    <property type="entry name" value="cas3_HD"/>
    <property type="match status" value="1"/>
</dbReference>
<dbReference type="PROSITE" id="PS51643">
    <property type="entry name" value="HD_CAS3"/>
    <property type="match status" value="1"/>
</dbReference>
<evidence type="ECO:0000256" key="7">
    <source>
        <dbReference type="ARBA" id="ARBA00022806"/>
    </source>
</evidence>
<evidence type="ECO:0000259" key="10">
    <source>
        <dbReference type="PROSITE" id="PS51192"/>
    </source>
</evidence>
<dbReference type="InterPro" id="IPR011545">
    <property type="entry name" value="DEAD/DEAH_box_helicase_dom"/>
</dbReference>
<dbReference type="Gene3D" id="3.40.50.300">
    <property type="entry name" value="P-loop containing nucleotide triphosphate hydrolases"/>
    <property type="match status" value="2"/>
</dbReference>
<comment type="similarity">
    <text evidence="2">In the central section; belongs to the CRISPR-associated helicase Cas3 family.</text>
</comment>
<protein>
    <submittedName>
        <fullName evidence="12">CRISPR-associated helicase/endonuclease Cas3</fullName>
    </submittedName>
</protein>
<feature type="domain" description="Helicase ATP-binding" evidence="10">
    <location>
        <begin position="241"/>
        <end position="427"/>
    </location>
</feature>
<dbReference type="GO" id="GO:0046872">
    <property type="term" value="F:metal ion binding"/>
    <property type="evidence" value="ECO:0007669"/>
    <property type="project" value="UniProtKB-KW"/>
</dbReference>
<keyword evidence="12" id="KW-0255">Endonuclease</keyword>
<dbReference type="PROSITE" id="PS51192">
    <property type="entry name" value="HELICASE_ATP_BIND_1"/>
    <property type="match status" value="1"/>
</dbReference>